<keyword evidence="3 4" id="KW-0418">Kinase</keyword>
<evidence type="ECO:0000313" key="6">
    <source>
        <dbReference type="EMBL" id="KAF9745912.1"/>
    </source>
</evidence>
<dbReference type="PANTHER" id="PTHR12400">
    <property type="entry name" value="INOSITOL POLYPHOSPHATE KINASE"/>
    <property type="match status" value="1"/>
</dbReference>
<dbReference type="AlphaFoldDB" id="A0A0B7K662"/>
<evidence type="ECO:0000256" key="2">
    <source>
        <dbReference type="ARBA" id="ARBA00022679"/>
    </source>
</evidence>
<accession>A0A0B7K662</accession>
<dbReference type="GO" id="GO:0032958">
    <property type="term" value="P:inositol phosphate biosynthetic process"/>
    <property type="evidence" value="ECO:0007669"/>
    <property type="project" value="InterPro"/>
</dbReference>
<dbReference type="Gene3D" id="3.30.470.160">
    <property type="entry name" value="Inositol polyphosphate kinase"/>
    <property type="match status" value="1"/>
</dbReference>
<dbReference type="EMBL" id="JADCTT010000012">
    <property type="protein sequence ID" value="KAF9745912.1"/>
    <property type="molecule type" value="Genomic_DNA"/>
</dbReference>
<dbReference type="GO" id="GO:0000824">
    <property type="term" value="F:inositol-1,4,5,6-tetrakisphosphate 3-kinase activity"/>
    <property type="evidence" value="ECO:0007669"/>
    <property type="project" value="TreeGrafter"/>
</dbReference>
<reference evidence="5" key="1">
    <citation type="submission" date="2015-01" db="EMBL/GenBank/DDBJ databases">
        <authorList>
            <person name="Durling Mikael"/>
        </authorList>
    </citation>
    <scope>NUCLEOTIDE SEQUENCE</scope>
</reference>
<dbReference type="GO" id="GO:0046854">
    <property type="term" value="P:phosphatidylinositol phosphate biosynthetic process"/>
    <property type="evidence" value="ECO:0007669"/>
    <property type="project" value="TreeGrafter"/>
</dbReference>
<dbReference type="EC" id="2.7.-.-" evidence="4"/>
<dbReference type="SUPFAM" id="SSF56104">
    <property type="entry name" value="SAICAR synthase-like"/>
    <property type="match status" value="1"/>
</dbReference>
<keyword evidence="2 4" id="KW-0808">Transferase</keyword>
<evidence type="ECO:0000256" key="4">
    <source>
        <dbReference type="RuleBase" id="RU363090"/>
    </source>
</evidence>
<dbReference type="Proteomes" id="UP000616885">
    <property type="component" value="Unassembled WGS sequence"/>
</dbReference>
<sequence length="371" mass="40848">MVVDPQSLKSYGHAAAGHAGTMSDEDGKLFIKPCVQAEIDFYETAKRDHPELSDLMPEYMGTLSLSTLDEASEAVAAVVSDNGNVKTDKDQITAAVSKQISAGNAAPETAPAADNEWVPTKGGKISTNKAVVLVNNTYGFKKPNILDVKLGVRLWADDAPEKKKVKFDKISEETTHRNFGFRIAGMRMYKGSDNPADLDDEDYRVYDKDYGRFSVNDNNLVSEFRHFVFNKNAGIDKELGQAVCKAFVQTVDNVEEVLSQNETRMYSASLLFVFEGDGKALRSAIEKNNSIVDSVSDRLLTTKRVDSGIAIEDEESDDDLLENAMKSLPPIFSVKLIDFAHATWVPGQGPDKNMLKGVRSVRDIFQTLATE</sequence>
<dbReference type="GO" id="GO:0005737">
    <property type="term" value="C:cytoplasm"/>
    <property type="evidence" value="ECO:0007669"/>
    <property type="project" value="TreeGrafter"/>
</dbReference>
<dbReference type="GO" id="GO:0005634">
    <property type="term" value="C:nucleus"/>
    <property type="evidence" value="ECO:0007669"/>
    <property type="project" value="TreeGrafter"/>
</dbReference>
<name>A0A0B7K662_BIOOC</name>
<dbReference type="EMBL" id="CDPU01000018">
    <property type="protein sequence ID" value="CEO50475.1"/>
    <property type="molecule type" value="Genomic_DNA"/>
</dbReference>
<evidence type="ECO:0000313" key="5">
    <source>
        <dbReference type="EMBL" id="CEO50475.1"/>
    </source>
</evidence>
<dbReference type="PANTHER" id="PTHR12400:SF103">
    <property type="entry name" value="INOSITOL POLYPHOSPHATE MULTIKINASE"/>
    <property type="match status" value="1"/>
</dbReference>
<dbReference type="Pfam" id="PF03770">
    <property type="entry name" value="IPK"/>
    <property type="match status" value="1"/>
</dbReference>
<dbReference type="GO" id="GO:0008440">
    <property type="term" value="F:inositol-1,4,5-trisphosphate 3-kinase activity"/>
    <property type="evidence" value="ECO:0007669"/>
    <property type="project" value="TreeGrafter"/>
</dbReference>
<reference evidence="6" key="2">
    <citation type="submission" date="2020-10" db="EMBL/GenBank/DDBJ databases">
        <title>High-Quality Genome Resource of Clonostachys rosea strain S41 by Oxford Nanopore Long-Read Sequencing.</title>
        <authorList>
            <person name="Wang H."/>
        </authorList>
    </citation>
    <scope>NUCLEOTIDE SEQUENCE</scope>
    <source>
        <strain evidence="6">S41</strain>
    </source>
</reference>
<dbReference type="InterPro" id="IPR005522">
    <property type="entry name" value="IPK"/>
</dbReference>
<gene>
    <name evidence="5" type="ORF">BN869_000006533_1</name>
    <name evidence="6" type="ORF">IM811_004213</name>
</gene>
<evidence type="ECO:0000256" key="1">
    <source>
        <dbReference type="ARBA" id="ARBA00007374"/>
    </source>
</evidence>
<dbReference type="InterPro" id="IPR038286">
    <property type="entry name" value="IPK_sf"/>
</dbReference>
<protein>
    <recommendedName>
        <fullName evidence="4">Kinase</fullName>
        <ecNumber evidence="4">2.7.-.-</ecNumber>
    </recommendedName>
</protein>
<evidence type="ECO:0000256" key="3">
    <source>
        <dbReference type="ARBA" id="ARBA00022777"/>
    </source>
</evidence>
<comment type="similarity">
    <text evidence="1 4">Belongs to the inositol phosphokinase (IPK) family.</text>
</comment>
<proteinExistence type="inferred from homology"/>
<organism evidence="5">
    <name type="scientific">Bionectria ochroleuca</name>
    <name type="common">Gliocladium roseum</name>
    <dbReference type="NCBI Taxonomy" id="29856"/>
    <lineage>
        <taxon>Eukaryota</taxon>
        <taxon>Fungi</taxon>
        <taxon>Dikarya</taxon>
        <taxon>Ascomycota</taxon>
        <taxon>Pezizomycotina</taxon>
        <taxon>Sordariomycetes</taxon>
        <taxon>Hypocreomycetidae</taxon>
        <taxon>Hypocreales</taxon>
        <taxon>Bionectriaceae</taxon>
        <taxon>Clonostachys</taxon>
    </lineage>
</organism>